<dbReference type="InterPro" id="IPR050546">
    <property type="entry name" value="Glycosyl_Hydrlase_16"/>
</dbReference>
<keyword evidence="14" id="KW-0961">Cell wall biogenesis/degradation</keyword>
<evidence type="ECO:0000256" key="7">
    <source>
        <dbReference type="ARBA" id="ARBA00022729"/>
    </source>
</evidence>
<evidence type="ECO:0000256" key="3">
    <source>
        <dbReference type="ARBA" id="ARBA00004589"/>
    </source>
</evidence>
<evidence type="ECO:0000256" key="11">
    <source>
        <dbReference type="ARBA" id="ARBA00023180"/>
    </source>
</evidence>
<dbReference type="InterPro" id="IPR017168">
    <property type="entry name" value="CHR-like"/>
</dbReference>
<evidence type="ECO:0000256" key="18">
    <source>
        <dbReference type="SAM" id="SignalP"/>
    </source>
</evidence>
<sequence>MMMLNIAFPVVASLLATFAQPAQACNPLTTQGCSPVPALGGSMRETFQNGLGPYFNNQNHPGSVTTGSDGLSITLEQRFQYPGIVSNFYMMFGYVEVVMKAAPGQGIVSSFFLQSDDLDEIDIELFGGDNYEFQSNYFVKGSTTTYDRGEYHDIHNPVGQYNSYVLDWNSERLNWIFNKQVMRTLHKDGPQGYPQSPMKIFAGIWAGGDPSNAPGTIAWAGGNPDYSQAPFSMHIQSITAIDYSTGDSYSYSDQSGLWTSIRAENGQVNGRQSEGEREAQQVASGGSIASNAAVHSLSSSDESSSSSSASPSPSELSSSSESSSSSTAASSSALSSSSSSASVSSSILSSSSQTSSAVSSPTSSPSSSSSSAPSTTTTTSSSSSSSSSETATAGSSVSTTASSTTTTQTSTSTAPSVSSASEGSGAIATSFSFESFAWLALSSVFMIAL</sequence>
<feature type="region of interest" description="Disordered" evidence="17">
    <location>
        <begin position="267"/>
        <end position="423"/>
    </location>
</feature>
<dbReference type="CDD" id="cd02183">
    <property type="entry name" value="GH16_fungal_CRH1_transglycosylase"/>
    <property type="match status" value="1"/>
</dbReference>
<evidence type="ECO:0000256" key="13">
    <source>
        <dbReference type="ARBA" id="ARBA00023295"/>
    </source>
</evidence>
<dbReference type="SUPFAM" id="SSF49899">
    <property type="entry name" value="Concanavalin A-like lectins/glucanases"/>
    <property type="match status" value="1"/>
</dbReference>
<evidence type="ECO:0000256" key="9">
    <source>
        <dbReference type="ARBA" id="ARBA00023136"/>
    </source>
</evidence>
<evidence type="ECO:0000313" key="20">
    <source>
        <dbReference type="EMBL" id="CAK9441020.1"/>
    </source>
</evidence>
<dbReference type="EMBL" id="OZ022410">
    <property type="protein sequence ID" value="CAK9441020.1"/>
    <property type="molecule type" value="Genomic_DNA"/>
</dbReference>
<reference evidence="20 21" key="1">
    <citation type="submission" date="2024-03" db="EMBL/GenBank/DDBJ databases">
        <authorList>
            <person name="Brejova B."/>
        </authorList>
    </citation>
    <scope>NUCLEOTIDE SEQUENCE [LARGE SCALE GENOMIC DNA]</scope>
    <source>
        <strain evidence="20 21">CBS 14171</strain>
    </source>
</reference>
<evidence type="ECO:0000259" key="19">
    <source>
        <dbReference type="PROSITE" id="PS51762"/>
    </source>
</evidence>
<keyword evidence="7 18" id="KW-0732">Signal</keyword>
<evidence type="ECO:0000256" key="12">
    <source>
        <dbReference type="ARBA" id="ARBA00023288"/>
    </source>
</evidence>
<keyword evidence="13" id="KW-0326">Glycosidase</keyword>
<organism evidence="20 21">
    <name type="scientific">Lodderomyces beijingensis</name>
    <dbReference type="NCBI Taxonomy" id="1775926"/>
    <lineage>
        <taxon>Eukaryota</taxon>
        <taxon>Fungi</taxon>
        <taxon>Dikarya</taxon>
        <taxon>Ascomycota</taxon>
        <taxon>Saccharomycotina</taxon>
        <taxon>Pichiomycetes</taxon>
        <taxon>Debaryomycetaceae</taxon>
        <taxon>Candida/Lodderomyces clade</taxon>
        <taxon>Lodderomyces</taxon>
    </lineage>
</organism>
<dbReference type="PANTHER" id="PTHR10963:SF68">
    <property type="entry name" value="GLYCOSIDASE CRH1-RELATED"/>
    <property type="match status" value="1"/>
</dbReference>
<evidence type="ECO:0000256" key="6">
    <source>
        <dbReference type="ARBA" id="ARBA00022679"/>
    </source>
</evidence>
<keyword evidence="9 16" id="KW-0472">Membrane</keyword>
<evidence type="ECO:0000256" key="10">
    <source>
        <dbReference type="ARBA" id="ARBA00023157"/>
    </source>
</evidence>
<feature type="compositionally biased region" description="Low complexity" evidence="17">
    <location>
        <begin position="296"/>
        <end position="423"/>
    </location>
</feature>
<evidence type="ECO:0000256" key="4">
    <source>
        <dbReference type="ARBA" id="ARBA00022622"/>
    </source>
</evidence>
<accession>A0ABP0ZVW6</accession>
<dbReference type="PIRSF" id="PIRSF037299">
    <property type="entry name" value="Glycosidase_CRH1_prd"/>
    <property type="match status" value="1"/>
</dbReference>
<keyword evidence="10" id="KW-1015">Disulfide bond</keyword>
<dbReference type="Pfam" id="PF00722">
    <property type="entry name" value="Glyco_hydro_16"/>
    <property type="match status" value="1"/>
</dbReference>
<dbReference type="InterPro" id="IPR000757">
    <property type="entry name" value="Beta-glucanase-like"/>
</dbReference>
<keyword evidence="11" id="KW-0325">Glycoprotein</keyword>
<evidence type="ECO:0000256" key="16">
    <source>
        <dbReference type="PIRNR" id="PIRNR037299"/>
    </source>
</evidence>
<keyword evidence="4" id="KW-0336">GPI-anchor</keyword>
<evidence type="ECO:0000313" key="21">
    <source>
        <dbReference type="Proteomes" id="UP001497383"/>
    </source>
</evidence>
<dbReference type="PANTHER" id="PTHR10963">
    <property type="entry name" value="GLYCOSYL HYDROLASE-RELATED"/>
    <property type="match status" value="1"/>
</dbReference>
<dbReference type="RefSeq" id="XP_066831827.1">
    <property type="nucleotide sequence ID" value="XM_066975159.1"/>
</dbReference>
<keyword evidence="21" id="KW-1185">Reference proteome</keyword>
<comment type="catalytic activity">
    <reaction evidence="1">
        <text>Random endo-hydrolysis of N-acetyl-beta-D-glucosaminide (1-&gt;4)-beta-linkages in chitin and chitodextrins.</text>
        <dbReference type="EC" id="3.2.1.14"/>
    </reaction>
</comment>
<dbReference type="EC" id="3.2.-.-" evidence="16"/>
<dbReference type="Gene3D" id="2.60.120.200">
    <property type="match status" value="1"/>
</dbReference>
<evidence type="ECO:0000256" key="14">
    <source>
        <dbReference type="ARBA" id="ARBA00023316"/>
    </source>
</evidence>
<evidence type="ECO:0000256" key="17">
    <source>
        <dbReference type="SAM" id="MobiDB-lite"/>
    </source>
</evidence>
<dbReference type="Proteomes" id="UP001497383">
    <property type="component" value="Chromosome 6"/>
</dbReference>
<dbReference type="PROSITE" id="PS51762">
    <property type="entry name" value="GH16_2"/>
    <property type="match status" value="1"/>
</dbReference>
<keyword evidence="6" id="KW-0808">Transferase</keyword>
<keyword evidence="5" id="KW-0328">Glycosyltransferase</keyword>
<comment type="subcellular location">
    <subcellularLocation>
        <location evidence="2">Cell envelope</location>
    </subcellularLocation>
    <subcellularLocation>
        <location evidence="3">Membrane</location>
        <topology evidence="3">Lipid-anchor</topology>
        <topology evidence="3">GPI-anchor</topology>
    </subcellularLocation>
</comment>
<comment type="similarity">
    <text evidence="15">Belongs to the glycosyl hydrolase 16 family. CRH1 subfamily.</text>
</comment>
<evidence type="ECO:0000256" key="5">
    <source>
        <dbReference type="ARBA" id="ARBA00022676"/>
    </source>
</evidence>
<dbReference type="GeneID" id="92210085"/>
<feature type="signal peptide" evidence="18">
    <location>
        <begin position="1"/>
        <end position="24"/>
    </location>
</feature>
<name>A0ABP0ZVW6_9ASCO</name>
<feature type="compositionally biased region" description="Polar residues" evidence="17">
    <location>
        <begin position="281"/>
        <end position="290"/>
    </location>
</feature>
<keyword evidence="12" id="KW-0449">Lipoprotein</keyword>
<evidence type="ECO:0000256" key="2">
    <source>
        <dbReference type="ARBA" id="ARBA00004196"/>
    </source>
</evidence>
<proteinExistence type="inferred from homology"/>
<evidence type="ECO:0000256" key="15">
    <source>
        <dbReference type="ARBA" id="ARBA00038074"/>
    </source>
</evidence>
<gene>
    <name evidence="20" type="ORF">LODBEIA_P48890</name>
</gene>
<feature type="chain" id="PRO_5046610223" description="Crh-like protein" evidence="18">
    <location>
        <begin position="25"/>
        <end position="449"/>
    </location>
</feature>
<dbReference type="InterPro" id="IPR013320">
    <property type="entry name" value="ConA-like_dom_sf"/>
</dbReference>
<evidence type="ECO:0000256" key="1">
    <source>
        <dbReference type="ARBA" id="ARBA00000822"/>
    </source>
</evidence>
<feature type="domain" description="GH16" evidence="19">
    <location>
        <begin position="29"/>
        <end position="228"/>
    </location>
</feature>
<protein>
    <recommendedName>
        <fullName evidence="16">Crh-like protein</fullName>
        <ecNumber evidence="16">3.2.-.-</ecNumber>
    </recommendedName>
</protein>
<keyword evidence="8 16" id="KW-0378">Hydrolase</keyword>
<evidence type="ECO:0000256" key="8">
    <source>
        <dbReference type="ARBA" id="ARBA00022801"/>
    </source>
</evidence>